<dbReference type="SUPFAM" id="SSF51735">
    <property type="entry name" value="NAD(P)-binding Rossmann-fold domains"/>
    <property type="match status" value="1"/>
</dbReference>
<dbReference type="PANTHER" id="PTHR43391:SF78">
    <property type="entry name" value="11-BETA-HYDROXYSTEROID DEHYDROGENASE 1B-LIKE ISOFORM X1"/>
    <property type="match status" value="1"/>
</dbReference>
<dbReference type="AlphaFoldDB" id="A0AAD8LGP1"/>
<keyword evidence="4" id="KW-0735">Signal-anchor</keyword>
<dbReference type="PRINTS" id="PR00081">
    <property type="entry name" value="GDHRDH"/>
</dbReference>
<keyword evidence="5" id="KW-0560">Oxidoreductase</keyword>
<proteinExistence type="inferred from homology"/>
<dbReference type="GO" id="GO:0016491">
    <property type="term" value="F:oxidoreductase activity"/>
    <property type="evidence" value="ECO:0007669"/>
    <property type="project" value="UniProtKB-KW"/>
</dbReference>
<evidence type="ECO:0000256" key="5">
    <source>
        <dbReference type="ARBA" id="ARBA00023002"/>
    </source>
</evidence>
<comment type="subcellular location">
    <subcellularLocation>
        <location evidence="1">Membrane</location>
        <topology evidence="1">Single-pass type II membrane protein</topology>
    </subcellularLocation>
</comment>
<dbReference type="Gene3D" id="3.40.50.720">
    <property type="entry name" value="NAD(P)-binding Rossmann-like Domain"/>
    <property type="match status" value="1"/>
</dbReference>
<organism evidence="8 9">
    <name type="scientific">Tagetes erecta</name>
    <name type="common">African marigold</name>
    <dbReference type="NCBI Taxonomy" id="13708"/>
    <lineage>
        <taxon>Eukaryota</taxon>
        <taxon>Viridiplantae</taxon>
        <taxon>Streptophyta</taxon>
        <taxon>Embryophyta</taxon>
        <taxon>Tracheophyta</taxon>
        <taxon>Spermatophyta</taxon>
        <taxon>Magnoliopsida</taxon>
        <taxon>eudicotyledons</taxon>
        <taxon>Gunneridae</taxon>
        <taxon>Pentapetalae</taxon>
        <taxon>asterids</taxon>
        <taxon>campanulids</taxon>
        <taxon>Asterales</taxon>
        <taxon>Asteraceae</taxon>
        <taxon>Asteroideae</taxon>
        <taxon>Heliantheae alliance</taxon>
        <taxon>Tageteae</taxon>
        <taxon>Tagetes</taxon>
    </lineage>
</organism>
<comment type="caution">
    <text evidence="8">The sequence shown here is derived from an EMBL/GenBank/DDBJ whole genome shotgun (WGS) entry which is preliminary data.</text>
</comment>
<accession>A0AAD8LGP1</accession>
<reference evidence="8" key="1">
    <citation type="journal article" date="2023" name="bioRxiv">
        <title>Improved chromosome-level genome assembly for marigold (Tagetes erecta).</title>
        <authorList>
            <person name="Jiang F."/>
            <person name="Yuan L."/>
            <person name="Wang S."/>
            <person name="Wang H."/>
            <person name="Xu D."/>
            <person name="Wang A."/>
            <person name="Fan W."/>
        </authorList>
    </citation>
    <scope>NUCLEOTIDE SEQUENCE</scope>
    <source>
        <strain evidence="8">WSJ</strain>
        <tissue evidence="8">Leaf</tissue>
    </source>
</reference>
<dbReference type="InterPro" id="IPR020904">
    <property type="entry name" value="Sc_DH/Rdtase_CS"/>
</dbReference>
<keyword evidence="3" id="KW-0521">NADP</keyword>
<dbReference type="PRINTS" id="PR00080">
    <property type="entry name" value="SDRFAMILY"/>
</dbReference>
<keyword evidence="7" id="KW-1133">Transmembrane helix</keyword>
<comment type="similarity">
    <text evidence="2 6">Belongs to the short-chain dehydrogenases/reductases (SDR) family.</text>
</comment>
<evidence type="ECO:0000256" key="2">
    <source>
        <dbReference type="ARBA" id="ARBA00006484"/>
    </source>
</evidence>
<evidence type="ECO:0008006" key="10">
    <source>
        <dbReference type="Google" id="ProtNLM"/>
    </source>
</evidence>
<dbReference type="PANTHER" id="PTHR43391">
    <property type="entry name" value="RETINOL DEHYDROGENASE-RELATED"/>
    <property type="match status" value="1"/>
</dbReference>
<evidence type="ECO:0000256" key="3">
    <source>
        <dbReference type="ARBA" id="ARBA00022857"/>
    </source>
</evidence>
<dbReference type="InterPro" id="IPR036291">
    <property type="entry name" value="NAD(P)-bd_dom_sf"/>
</dbReference>
<evidence type="ECO:0000256" key="1">
    <source>
        <dbReference type="ARBA" id="ARBA00004606"/>
    </source>
</evidence>
<protein>
    <recommendedName>
        <fullName evidence="10">Glucose/ribitol dehydrogenase</fullName>
    </recommendedName>
</protein>
<keyword evidence="7" id="KW-0812">Transmembrane</keyword>
<dbReference type="Pfam" id="PF00106">
    <property type="entry name" value="adh_short"/>
    <property type="match status" value="1"/>
</dbReference>
<keyword evidence="7" id="KW-0472">Membrane</keyword>
<evidence type="ECO:0000313" key="9">
    <source>
        <dbReference type="Proteomes" id="UP001229421"/>
    </source>
</evidence>
<keyword evidence="9" id="KW-1185">Reference proteome</keyword>
<dbReference type="InterPro" id="IPR002347">
    <property type="entry name" value="SDR_fam"/>
</dbReference>
<evidence type="ECO:0000256" key="4">
    <source>
        <dbReference type="ARBA" id="ARBA00022968"/>
    </source>
</evidence>
<dbReference type="PROSITE" id="PS00061">
    <property type="entry name" value="ADH_SHORT"/>
    <property type="match status" value="1"/>
</dbReference>
<evidence type="ECO:0000256" key="6">
    <source>
        <dbReference type="RuleBase" id="RU000363"/>
    </source>
</evidence>
<dbReference type="Proteomes" id="UP001229421">
    <property type="component" value="Unassembled WGS sequence"/>
</dbReference>
<dbReference type="GO" id="GO:0005829">
    <property type="term" value="C:cytosol"/>
    <property type="evidence" value="ECO:0007669"/>
    <property type="project" value="TreeGrafter"/>
</dbReference>
<feature type="transmembrane region" description="Helical" evidence="7">
    <location>
        <begin position="14"/>
        <end position="36"/>
    </location>
</feature>
<dbReference type="GO" id="GO:0016020">
    <property type="term" value="C:membrane"/>
    <property type="evidence" value="ECO:0007669"/>
    <property type="project" value="UniProtKB-SubCell"/>
</dbReference>
<sequence length="323" mass="35658">MYESCFNNTFTNELVFYVLLSLVFLISPFLFIWELIITLRSSFRPNENMSGKVVLITGASSGLGELMAYEYAKRGACLAIIAIQEPGSRLEQVAQIARELGSPDVLFLFADVSKIDDCRMFVDNTVKYFGQLDHLVCNAGIGPIYSIDIDVSKFEPVMDINFWGSVYPTHFAIPHLMKTHGKIIVNASSSGVLNVPKGGVYNASKAALISFYESLRHEVSPKVTIAIVTLGFINTHIITAKYSTNIAAGVRLKRDIGDVYPTMAPGACAKAIVAGVCKGETSITQPRFIKALFLVKFLFPELYRLYVNMYFSSMHDKLQKGGG</sequence>
<name>A0AAD8LGP1_TARER</name>
<gene>
    <name evidence="8" type="ORF">QVD17_03935</name>
</gene>
<evidence type="ECO:0000256" key="7">
    <source>
        <dbReference type="SAM" id="Phobius"/>
    </source>
</evidence>
<dbReference type="EMBL" id="JAUHHV010000001">
    <property type="protein sequence ID" value="KAK1438132.1"/>
    <property type="molecule type" value="Genomic_DNA"/>
</dbReference>
<evidence type="ECO:0000313" key="8">
    <source>
        <dbReference type="EMBL" id="KAK1438132.1"/>
    </source>
</evidence>